<dbReference type="EMBL" id="BTRK01000003">
    <property type="protein sequence ID" value="GMR43420.1"/>
    <property type="molecule type" value="Genomic_DNA"/>
</dbReference>
<proteinExistence type="predicted"/>
<evidence type="ECO:0000313" key="2">
    <source>
        <dbReference type="EMBL" id="GMR43420.1"/>
    </source>
</evidence>
<feature type="compositionally biased region" description="Polar residues" evidence="1">
    <location>
        <begin position="243"/>
        <end position="265"/>
    </location>
</feature>
<accession>A0AAN4ZTC5</accession>
<dbReference type="AlphaFoldDB" id="A0AAN4ZTC5"/>
<gene>
    <name evidence="2" type="ORF">PMAYCL1PPCAC_13615</name>
</gene>
<name>A0AAN4ZTC5_9BILA</name>
<organism evidence="2 3">
    <name type="scientific">Pristionchus mayeri</name>
    <dbReference type="NCBI Taxonomy" id="1317129"/>
    <lineage>
        <taxon>Eukaryota</taxon>
        <taxon>Metazoa</taxon>
        <taxon>Ecdysozoa</taxon>
        <taxon>Nematoda</taxon>
        <taxon>Chromadorea</taxon>
        <taxon>Rhabditida</taxon>
        <taxon>Rhabditina</taxon>
        <taxon>Diplogasteromorpha</taxon>
        <taxon>Diplogasteroidea</taxon>
        <taxon>Neodiplogasteridae</taxon>
        <taxon>Pristionchus</taxon>
    </lineage>
</organism>
<protein>
    <submittedName>
        <fullName evidence="2">Uncharacterized protein</fullName>
    </submittedName>
</protein>
<evidence type="ECO:0000256" key="1">
    <source>
        <dbReference type="SAM" id="MobiDB-lite"/>
    </source>
</evidence>
<reference evidence="3" key="1">
    <citation type="submission" date="2022-10" db="EMBL/GenBank/DDBJ databases">
        <title>Genome assembly of Pristionchus species.</title>
        <authorList>
            <person name="Yoshida K."/>
            <person name="Sommer R.J."/>
        </authorList>
    </citation>
    <scope>NUCLEOTIDE SEQUENCE [LARGE SCALE GENOMIC DNA]</scope>
    <source>
        <strain evidence="3">RS5460</strain>
    </source>
</reference>
<comment type="caution">
    <text evidence="2">The sequence shown here is derived from an EMBL/GenBank/DDBJ whole genome shotgun (WGS) entry which is preliminary data.</text>
</comment>
<dbReference type="Gene3D" id="1.25.40.180">
    <property type="match status" value="1"/>
</dbReference>
<keyword evidence="3" id="KW-1185">Reference proteome</keyword>
<dbReference type="Proteomes" id="UP001328107">
    <property type="component" value="Unassembled WGS sequence"/>
</dbReference>
<sequence>MDDLELRHIFTSLCTLAEQGPLPVQAYSVLVRRMCPEALAEELHRGWLADSRFSPTAAAIILHVCTAEPRDVALSSSSLALILSDFRLRNEIKADSKLMWRNAFRALFHLYPVYRQLDACFSKCFIQPMFTALEELFDSDPDQEDYETAAGLFSTFGRTLSDLRPVGVERLICRVREALVSDSPVLNCHIRRVFLHILDLHTFRWEEVKIPEHFITGRLETMLIDEAPTELSPFVKPKRLRESSVSSTASRLRDSTSSPVSQRMASPQIYPPIPRIEEEEEIPLEKKETQC</sequence>
<feature type="region of interest" description="Disordered" evidence="1">
    <location>
        <begin position="242"/>
        <end position="291"/>
    </location>
</feature>
<evidence type="ECO:0000313" key="3">
    <source>
        <dbReference type="Proteomes" id="UP001328107"/>
    </source>
</evidence>